<accession>A0ABV6ZWF9</accession>
<proteinExistence type="predicted"/>
<name>A0ABV6ZWF9_9PROT</name>
<dbReference type="RefSeq" id="WP_343165482.1">
    <property type="nucleotide sequence ID" value="NZ_JBHRSV010000008.1"/>
</dbReference>
<dbReference type="EMBL" id="JBHRSV010000008">
    <property type="protein sequence ID" value="MFC2925772.1"/>
    <property type="molecule type" value="Genomic_DNA"/>
</dbReference>
<reference evidence="3" key="1">
    <citation type="journal article" date="2019" name="Int. J. Syst. Evol. Microbiol.">
        <title>The Global Catalogue of Microorganisms (GCM) 10K type strain sequencing project: providing services to taxonomists for standard genome sequencing and annotation.</title>
        <authorList>
            <consortium name="The Broad Institute Genomics Platform"/>
            <consortium name="The Broad Institute Genome Sequencing Center for Infectious Disease"/>
            <person name="Wu L."/>
            <person name="Ma J."/>
        </authorList>
    </citation>
    <scope>NUCLEOTIDE SEQUENCE [LARGE SCALE GENOMIC DNA]</scope>
    <source>
        <strain evidence="3">KCTC 52487</strain>
    </source>
</reference>
<feature type="compositionally biased region" description="Pro residues" evidence="1">
    <location>
        <begin position="119"/>
        <end position="131"/>
    </location>
</feature>
<feature type="region of interest" description="Disordered" evidence="1">
    <location>
        <begin position="110"/>
        <end position="131"/>
    </location>
</feature>
<dbReference type="Proteomes" id="UP001595379">
    <property type="component" value="Unassembled WGS sequence"/>
</dbReference>
<keyword evidence="3" id="KW-1185">Reference proteome</keyword>
<protein>
    <recommendedName>
        <fullName evidence="4">DUF2946 domain-containing protein</fullName>
    </recommendedName>
</protein>
<sequence>MNARSTTIRPVPAAAWMRLALGLVVAAFMAFQGGVARGHSHDPALIASAPAHAVYIAADDGQPAVPLPAGHDTQCPLCHAPFHHGGILAPADAALVRIALADAPMRPGAELGPITARGPPSPPARGPPSLI</sequence>
<evidence type="ECO:0000256" key="1">
    <source>
        <dbReference type="SAM" id="MobiDB-lite"/>
    </source>
</evidence>
<gene>
    <name evidence="2" type="ORF">ACFOOR_06610</name>
</gene>
<evidence type="ECO:0000313" key="3">
    <source>
        <dbReference type="Proteomes" id="UP001595379"/>
    </source>
</evidence>
<organism evidence="2 3">
    <name type="scientific">Hyphobacterium vulgare</name>
    <dbReference type="NCBI Taxonomy" id="1736751"/>
    <lineage>
        <taxon>Bacteria</taxon>
        <taxon>Pseudomonadati</taxon>
        <taxon>Pseudomonadota</taxon>
        <taxon>Alphaproteobacteria</taxon>
        <taxon>Maricaulales</taxon>
        <taxon>Maricaulaceae</taxon>
        <taxon>Hyphobacterium</taxon>
    </lineage>
</organism>
<evidence type="ECO:0000313" key="2">
    <source>
        <dbReference type="EMBL" id="MFC2925772.1"/>
    </source>
</evidence>
<comment type="caution">
    <text evidence="2">The sequence shown here is derived from an EMBL/GenBank/DDBJ whole genome shotgun (WGS) entry which is preliminary data.</text>
</comment>
<evidence type="ECO:0008006" key="4">
    <source>
        <dbReference type="Google" id="ProtNLM"/>
    </source>
</evidence>